<proteinExistence type="inferred from homology"/>
<dbReference type="NCBIfam" id="NF009470">
    <property type="entry name" value="PRK12830.1"/>
    <property type="match status" value="1"/>
</dbReference>
<feature type="binding site" evidence="12">
    <location>
        <begin position="122"/>
        <end position="126"/>
    </location>
    <ligand>
        <name>UDP-N-acetyl-alpha-D-glucosamine</name>
        <dbReference type="ChEBI" id="CHEBI:57705"/>
    </ligand>
</feature>
<keyword evidence="9 12" id="KW-0961">Cell wall biogenesis/degradation</keyword>
<dbReference type="InterPro" id="IPR050068">
    <property type="entry name" value="MurA_subfamily"/>
</dbReference>
<keyword evidence="12" id="KW-0670">Pyruvate</keyword>
<sequence length="431" mass="46294">MEKLVIRGGKKLIGSVKVSGAKNAAVAVMPAALLTDETCVIDNLPYIADVIMLAEILKQMGAQVTLEPRGRITINAAGVSSCRADYDLVRRMRASYYLLGALLGRFGRAEVAFPGGCEIGARPVDQHIKGFQALGADVSISHGLIKAYADKLVGNEVYLDVVSVGATINIMLAAVKAEGTTTIVNAAKEPHVVDVANFLNSMGANIKGAGTDTIKIKGVEKLHGCEYTIIPDQIEAGTFMIAAAATRGDVKITGVIPKHLEAVSAKLLEMGMYVEEGDDYVRVIGTGRPRKANIKTLPYPGFPTDLQQPMSVLLSVAEGTSIITENVWESRYRHVEELRRMGAIIRVEDRNAIIEGVEKLTGAQVEATDLRAGAALVIAGLIAEGVTEVTNIIHIDRGYERLEEKLRSLGADIERVSDQNNKVARLKLVKK</sequence>
<comment type="caution">
    <text evidence="12">Lacks conserved residue(s) required for the propagation of feature annotation.</text>
</comment>
<feature type="binding site" evidence="12">
    <location>
        <begin position="22"/>
        <end position="23"/>
    </location>
    <ligand>
        <name>phosphoenolpyruvate</name>
        <dbReference type="ChEBI" id="CHEBI:58702"/>
    </ligand>
</feature>
<evidence type="ECO:0000256" key="4">
    <source>
        <dbReference type="ARBA" id="ARBA00022618"/>
    </source>
</evidence>
<dbReference type="GO" id="GO:0005737">
    <property type="term" value="C:cytoplasm"/>
    <property type="evidence" value="ECO:0007669"/>
    <property type="project" value="UniProtKB-SubCell"/>
</dbReference>
<dbReference type="CDD" id="cd01555">
    <property type="entry name" value="UdpNAET"/>
    <property type="match status" value="1"/>
</dbReference>
<dbReference type="PANTHER" id="PTHR43783:SF2">
    <property type="entry name" value="UDP-N-ACETYLGLUCOSAMINE 1-CARBOXYVINYLTRANSFERASE 2"/>
    <property type="match status" value="1"/>
</dbReference>
<feature type="binding site" evidence="12">
    <location>
        <position position="327"/>
    </location>
    <ligand>
        <name>UDP-N-acetyl-alpha-D-glucosamine</name>
        <dbReference type="ChEBI" id="CHEBI:57705"/>
    </ligand>
</feature>
<comment type="pathway">
    <text evidence="2 12">Cell wall biogenesis; peptidoglycan biosynthesis.</text>
</comment>
<reference evidence="14 15" key="1">
    <citation type="submission" date="2016-10" db="EMBL/GenBank/DDBJ databases">
        <authorList>
            <person name="de Groot N.N."/>
        </authorList>
    </citation>
    <scope>NUCLEOTIDE SEQUENCE [LARGE SCALE GENOMIC DNA]</scope>
    <source>
        <strain evidence="14 15">DSM 20678</strain>
    </source>
</reference>
<feature type="binding site" evidence="12">
    <location>
        <position position="93"/>
    </location>
    <ligand>
        <name>UDP-N-acetyl-alpha-D-glucosamine</name>
        <dbReference type="ChEBI" id="CHEBI:57705"/>
    </ligand>
</feature>
<feature type="domain" description="Enolpyruvate transferase" evidence="13">
    <location>
        <begin position="7"/>
        <end position="406"/>
    </location>
</feature>
<dbReference type="InterPro" id="IPR036968">
    <property type="entry name" value="Enolpyruvate_Tfrase_sf"/>
</dbReference>
<comment type="subcellular location">
    <subcellularLocation>
        <location evidence="1 12">Cytoplasm</location>
    </subcellularLocation>
</comment>
<dbReference type="InterPro" id="IPR001986">
    <property type="entry name" value="Enolpyruvate_Tfrase_dom"/>
</dbReference>
<dbReference type="Gene3D" id="3.65.10.10">
    <property type="entry name" value="Enolpyruvate transferase domain"/>
    <property type="match status" value="2"/>
</dbReference>
<feature type="active site" description="Proton donor" evidence="12">
    <location>
        <position position="117"/>
    </location>
</feature>
<evidence type="ECO:0000313" key="14">
    <source>
        <dbReference type="EMBL" id="SFQ09594.1"/>
    </source>
</evidence>
<name>A0A1I5VPW1_9FIRM</name>
<dbReference type="NCBIfam" id="NF006873">
    <property type="entry name" value="PRK09369.1"/>
    <property type="match status" value="1"/>
</dbReference>
<keyword evidence="4 12" id="KW-0132">Cell division</keyword>
<dbReference type="PANTHER" id="PTHR43783">
    <property type="entry name" value="UDP-N-ACETYLGLUCOSAMINE 1-CARBOXYVINYLTRANSFERASE"/>
    <property type="match status" value="1"/>
</dbReference>
<evidence type="ECO:0000256" key="3">
    <source>
        <dbReference type="ARBA" id="ARBA00022490"/>
    </source>
</evidence>
<dbReference type="GO" id="GO:0008760">
    <property type="term" value="F:UDP-N-acetylglucosamine 1-carboxyvinyltransferase activity"/>
    <property type="evidence" value="ECO:0007669"/>
    <property type="project" value="UniProtKB-UniRule"/>
</dbReference>
<gene>
    <name evidence="12" type="primary">murA</name>
    <name evidence="14" type="ORF">SAMN05444406_11222</name>
</gene>
<dbReference type="GO" id="GO:0071555">
    <property type="term" value="P:cell wall organization"/>
    <property type="evidence" value="ECO:0007669"/>
    <property type="project" value="UniProtKB-KW"/>
</dbReference>
<dbReference type="InterPro" id="IPR013792">
    <property type="entry name" value="RNA3'P_cycl/enolpyr_Trfase_a/b"/>
</dbReference>
<dbReference type="EMBL" id="FOXR01000012">
    <property type="protein sequence ID" value="SFQ09594.1"/>
    <property type="molecule type" value="Genomic_DNA"/>
</dbReference>
<dbReference type="EC" id="2.5.1.7" evidence="12"/>
<dbReference type="GO" id="GO:0019277">
    <property type="term" value="P:UDP-N-acetylgalactosamine biosynthetic process"/>
    <property type="evidence" value="ECO:0007669"/>
    <property type="project" value="InterPro"/>
</dbReference>
<keyword evidence="3 12" id="KW-0963">Cytoplasm</keyword>
<comment type="catalytic activity">
    <reaction evidence="11 12">
        <text>phosphoenolpyruvate + UDP-N-acetyl-alpha-D-glucosamine = UDP-N-acetyl-3-O-(1-carboxyvinyl)-alpha-D-glucosamine + phosphate</text>
        <dbReference type="Rhea" id="RHEA:18681"/>
        <dbReference type="ChEBI" id="CHEBI:43474"/>
        <dbReference type="ChEBI" id="CHEBI:57705"/>
        <dbReference type="ChEBI" id="CHEBI:58702"/>
        <dbReference type="ChEBI" id="CHEBI:68483"/>
        <dbReference type="EC" id="2.5.1.7"/>
    </reaction>
</comment>
<evidence type="ECO:0000256" key="8">
    <source>
        <dbReference type="ARBA" id="ARBA00023306"/>
    </source>
</evidence>
<dbReference type="SUPFAM" id="SSF55205">
    <property type="entry name" value="EPT/RTPC-like"/>
    <property type="match status" value="1"/>
</dbReference>
<dbReference type="HAMAP" id="MF_00111">
    <property type="entry name" value="MurA"/>
    <property type="match status" value="1"/>
</dbReference>
<evidence type="ECO:0000256" key="11">
    <source>
        <dbReference type="ARBA" id="ARBA00047527"/>
    </source>
</evidence>
<keyword evidence="8 12" id="KW-0131">Cell cycle</keyword>
<keyword evidence="6 12" id="KW-0133">Cell shape</keyword>
<keyword evidence="15" id="KW-1185">Reference proteome</keyword>
<dbReference type="RefSeq" id="WP_025748090.1">
    <property type="nucleotide sequence ID" value="NZ_FOXR01000012.1"/>
</dbReference>
<comment type="similarity">
    <text evidence="10 12">Belongs to the EPSP synthase family. MurA subfamily.</text>
</comment>
<comment type="function">
    <text evidence="12">Cell wall formation. Adds enolpyruvyl to UDP-N-acetylglucosamine.</text>
</comment>
<dbReference type="GO" id="GO:0009252">
    <property type="term" value="P:peptidoglycan biosynthetic process"/>
    <property type="evidence" value="ECO:0007669"/>
    <property type="project" value="UniProtKB-UniRule"/>
</dbReference>
<protein>
    <recommendedName>
        <fullName evidence="12">UDP-N-acetylglucosamine 1-carboxyvinyltransferase</fullName>
        <ecNumber evidence="12">2.5.1.7</ecNumber>
    </recommendedName>
    <alternativeName>
        <fullName evidence="12">Enoylpyruvate transferase</fullName>
    </alternativeName>
    <alternativeName>
        <fullName evidence="12">UDP-N-acetylglucosamine enolpyruvyl transferase</fullName>
        <shortName evidence="12">EPT</shortName>
    </alternativeName>
</protein>
<evidence type="ECO:0000313" key="15">
    <source>
        <dbReference type="Proteomes" id="UP000198577"/>
    </source>
</evidence>
<evidence type="ECO:0000256" key="7">
    <source>
        <dbReference type="ARBA" id="ARBA00022984"/>
    </source>
</evidence>
<evidence type="ECO:0000259" key="13">
    <source>
        <dbReference type="Pfam" id="PF00275"/>
    </source>
</evidence>
<dbReference type="STRING" id="937334.SAMN05444406_11222"/>
<feature type="modified residue" description="2-(S-cysteinyl)pyruvic acid O-phosphothioketal" evidence="12">
    <location>
        <position position="117"/>
    </location>
</feature>
<keyword evidence="5 12" id="KW-0808">Transferase</keyword>
<evidence type="ECO:0000256" key="6">
    <source>
        <dbReference type="ARBA" id="ARBA00022960"/>
    </source>
</evidence>
<dbReference type="GO" id="GO:0051301">
    <property type="term" value="P:cell division"/>
    <property type="evidence" value="ECO:0007669"/>
    <property type="project" value="UniProtKB-KW"/>
</dbReference>
<dbReference type="UniPathway" id="UPA00219"/>
<evidence type="ECO:0000256" key="9">
    <source>
        <dbReference type="ARBA" id="ARBA00023316"/>
    </source>
</evidence>
<dbReference type="Pfam" id="PF00275">
    <property type="entry name" value="EPSP_synthase"/>
    <property type="match status" value="1"/>
</dbReference>
<dbReference type="InterPro" id="IPR005750">
    <property type="entry name" value="UDP_GlcNAc_COvinyl_MurA"/>
</dbReference>
<evidence type="ECO:0000256" key="12">
    <source>
        <dbReference type="HAMAP-Rule" id="MF_00111"/>
    </source>
</evidence>
<feature type="binding site" evidence="12">
    <location>
        <position position="305"/>
    </location>
    <ligand>
        <name>UDP-N-acetyl-alpha-D-glucosamine</name>
        <dbReference type="ChEBI" id="CHEBI:57705"/>
    </ligand>
</feature>
<dbReference type="FunFam" id="3.65.10.10:FF:000001">
    <property type="entry name" value="UDP-N-acetylglucosamine 1-carboxyvinyltransferase"/>
    <property type="match status" value="1"/>
</dbReference>
<dbReference type="AlphaFoldDB" id="A0A1I5VPW1"/>
<keyword evidence="7 12" id="KW-0573">Peptidoglycan synthesis</keyword>
<evidence type="ECO:0000256" key="5">
    <source>
        <dbReference type="ARBA" id="ARBA00022679"/>
    </source>
</evidence>
<dbReference type="GO" id="GO:0008360">
    <property type="term" value="P:regulation of cell shape"/>
    <property type="evidence" value="ECO:0007669"/>
    <property type="project" value="UniProtKB-KW"/>
</dbReference>
<evidence type="ECO:0000256" key="2">
    <source>
        <dbReference type="ARBA" id="ARBA00004752"/>
    </source>
</evidence>
<dbReference type="NCBIfam" id="TIGR01072">
    <property type="entry name" value="murA"/>
    <property type="match status" value="1"/>
</dbReference>
<evidence type="ECO:0000256" key="1">
    <source>
        <dbReference type="ARBA" id="ARBA00004496"/>
    </source>
</evidence>
<dbReference type="OrthoDB" id="9803760at2"/>
<organism evidence="14 15">
    <name type="scientific">Caldicoprobacter faecalis</name>
    <dbReference type="NCBI Taxonomy" id="937334"/>
    <lineage>
        <taxon>Bacteria</taxon>
        <taxon>Bacillati</taxon>
        <taxon>Bacillota</taxon>
        <taxon>Clostridia</taxon>
        <taxon>Caldicoprobacterales</taxon>
        <taxon>Caldicoprobacteraceae</taxon>
        <taxon>Caldicoprobacter</taxon>
    </lineage>
</organism>
<accession>A0A1I5VPW1</accession>
<evidence type="ECO:0000256" key="10">
    <source>
        <dbReference type="ARBA" id="ARBA00038367"/>
    </source>
</evidence>
<dbReference type="Proteomes" id="UP000198577">
    <property type="component" value="Unassembled WGS sequence"/>
</dbReference>